<dbReference type="Pfam" id="PF01909">
    <property type="entry name" value="NTP_transf_2"/>
    <property type="match status" value="1"/>
</dbReference>
<accession>X0WQN7</accession>
<dbReference type="Gene3D" id="3.30.460.10">
    <property type="entry name" value="Beta Polymerase, domain 2"/>
    <property type="match status" value="1"/>
</dbReference>
<dbReference type="GO" id="GO:0016779">
    <property type="term" value="F:nucleotidyltransferase activity"/>
    <property type="evidence" value="ECO:0007669"/>
    <property type="project" value="InterPro"/>
</dbReference>
<name>X0WQN7_9ZZZZ</name>
<dbReference type="PANTHER" id="PTHR43449:SF1">
    <property type="entry name" value="POLYMERASE BETA NUCLEOTIDYLTRANSFERASE DOMAIN-CONTAINING PROTEIN"/>
    <property type="match status" value="1"/>
</dbReference>
<dbReference type="AlphaFoldDB" id="X0WQN7"/>
<dbReference type="EMBL" id="BARS01038695">
    <property type="protein sequence ID" value="GAG25512.1"/>
    <property type="molecule type" value="Genomic_DNA"/>
</dbReference>
<dbReference type="CDD" id="cd05403">
    <property type="entry name" value="NT_KNTase_like"/>
    <property type="match status" value="1"/>
</dbReference>
<evidence type="ECO:0000259" key="1">
    <source>
        <dbReference type="Pfam" id="PF01909"/>
    </source>
</evidence>
<comment type="caution">
    <text evidence="2">The sequence shown here is derived from an EMBL/GenBank/DDBJ whole genome shotgun (WGS) entry which is preliminary data.</text>
</comment>
<dbReference type="PANTHER" id="PTHR43449">
    <property type="entry name" value="NUCLEOTIDYLTRANSFERASE"/>
    <property type="match status" value="1"/>
</dbReference>
<protein>
    <recommendedName>
        <fullName evidence="1">Polymerase nucleotidyl transferase domain-containing protein</fullName>
    </recommendedName>
</protein>
<feature type="domain" description="Polymerase nucleotidyl transferase" evidence="1">
    <location>
        <begin position="12"/>
        <end position="93"/>
    </location>
</feature>
<sequence>MPLDDIAQEFVNRVLPNLKEKYHPVEVWLWGSHVYGHPHEYSDLDVIVVSEDFRGERFIDRQVRLVNELDLFYDDVIGVVDPICYTPEEFEKKKNRVCVIQEALKKGVRVL</sequence>
<dbReference type="InterPro" id="IPR002934">
    <property type="entry name" value="Polymerase_NTP_transf_dom"/>
</dbReference>
<evidence type="ECO:0000313" key="2">
    <source>
        <dbReference type="EMBL" id="GAG25512.1"/>
    </source>
</evidence>
<dbReference type="InterPro" id="IPR043519">
    <property type="entry name" value="NT_sf"/>
</dbReference>
<organism evidence="2">
    <name type="scientific">marine sediment metagenome</name>
    <dbReference type="NCBI Taxonomy" id="412755"/>
    <lineage>
        <taxon>unclassified sequences</taxon>
        <taxon>metagenomes</taxon>
        <taxon>ecological metagenomes</taxon>
    </lineage>
</organism>
<dbReference type="SUPFAM" id="SSF81301">
    <property type="entry name" value="Nucleotidyltransferase"/>
    <property type="match status" value="1"/>
</dbReference>
<proteinExistence type="predicted"/>
<reference evidence="2" key="1">
    <citation type="journal article" date="2014" name="Front. Microbiol.">
        <title>High frequency of phylogenetically diverse reductive dehalogenase-homologous genes in deep subseafloor sedimentary metagenomes.</title>
        <authorList>
            <person name="Kawai M."/>
            <person name="Futagami T."/>
            <person name="Toyoda A."/>
            <person name="Takaki Y."/>
            <person name="Nishi S."/>
            <person name="Hori S."/>
            <person name="Arai W."/>
            <person name="Tsubouchi T."/>
            <person name="Morono Y."/>
            <person name="Uchiyama I."/>
            <person name="Ito T."/>
            <person name="Fujiyama A."/>
            <person name="Inagaki F."/>
            <person name="Takami H."/>
        </authorList>
    </citation>
    <scope>NUCLEOTIDE SEQUENCE</scope>
    <source>
        <strain evidence="2">Expedition CK06-06</strain>
    </source>
</reference>
<gene>
    <name evidence="2" type="ORF">S01H1_59181</name>
</gene>